<dbReference type="Proteomes" id="UP000009231">
    <property type="component" value="Chromosome"/>
</dbReference>
<dbReference type="EMBL" id="CP002772">
    <property type="protein sequence ID" value="AEG17480.1"/>
    <property type="molecule type" value="Genomic_DNA"/>
</dbReference>
<dbReference type="NCBIfam" id="TIGR00764">
    <property type="entry name" value="lon_rel"/>
    <property type="match status" value="1"/>
</dbReference>
<dbReference type="InterPro" id="IPR020568">
    <property type="entry name" value="Ribosomal_Su5_D2-typ_SF"/>
</dbReference>
<dbReference type="EC" id="3.4.21.-" evidence="15"/>
<evidence type="ECO:0000313" key="17">
    <source>
        <dbReference type="EMBL" id="AEG17480.1"/>
    </source>
</evidence>
<dbReference type="PANTHER" id="PTHR10046">
    <property type="entry name" value="ATP DEPENDENT LON PROTEASE FAMILY MEMBER"/>
    <property type="match status" value="1"/>
</dbReference>
<dbReference type="InterPro" id="IPR046843">
    <property type="entry name" value="LonB_AAA-LID"/>
</dbReference>
<evidence type="ECO:0000256" key="15">
    <source>
        <dbReference type="RuleBase" id="RU369001"/>
    </source>
</evidence>
<comment type="subcellular location">
    <subcellularLocation>
        <location evidence="1 15">Cell membrane</location>
        <topology evidence="1 15">Multi-pass membrane protein</topology>
    </subcellularLocation>
</comment>
<organism evidence="17 18">
    <name type="scientific">Methanobacterium paludis (strain DSM 25820 / JCM 18151 / SWAN1)</name>
    <dbReference type="NCBI Taxonomy" id="868131"/>
    <lineage>
        <taxon>Archaea</taxon>
        <taxon>Methanobacteriati</taxon>
        <taxon>Methanobacteriota</taxon>
        <taxon>Methanomada group</taxon>
        <taxon>Methanobacteria</taxon>
        <taxon>Methanobacteriales</taxon>
        <taxon>Methanobacteriaceae</taxon>
        <taxon>Methanobacterium</taxon>
    </lineage>
</organism>
<accession>F6D458</accession>
<dbReference type="Gene3D" id="3.40.50.300">
    <property type="entry name" value="P-loop containing nucleotide triphosphate hydrolases"/>
    <property type="match status" value="1"/>
</dbReference>
<keyword evidence="12 15" id="KW-0472">Membrane</keyword>
<dbReference type="InterPro" id="IPR000523">
    <property type="entry name" value="Mg_chelatse_chII-like_cat_dom"/>
</dbReference>
<feature type="domain" description="Lon proteolytic" evidence="16">
    <location>
        <begin position="428"/>
        <end position="607"/>
    </location>
</feature>
<dbReference type="InterPro" id="IPR002078">
    <property type="entry name" value="Sigma_54_int"/>
</dbReference>
<dbReference type="HOGENOM" id="CLU_392630_0_0_2"/>
<dbReference type="SUPFAM" id="SSF54211">
    <property type="entry name" value="Ribosomal protein S5 domain 2-like"/>
    <property type="match status" value="1"/>
</dbReference>
<evidence type="ECO:0000256" key="7">
    <source>
        <dbReference type="ARBA" id="ARBA00022741"/>
    </source>
</evidence>
<dbReference type="eggNOG" id="arCOG02160">
    <property type="taxonomic scope" value="Archaea"/>
</dbReference>
<comment type="similarity">
    <text evidence="2 15">Belongs to the peptidase S16 family. Archaeal LonB subfamily.</text>
</comment>
<keyword evidence="11 15" id="KW-1133">Transmembrane helix</keyword>
<dbReference type="GO" id="GO:0006508">
    <property type="term" value="P:proteolysis"/>
    <property type="evidence" value="ECO:0007669"/>
    <property type="project" value="UniProtKB-KW"/>
</dbReference>
<evidence type="ECO:0000256" key="2">
    <source>
        <dbReference type="ARBA" id="ARBA00009579"/>
    </source>
</evidence>
<dbReference type="Pfam" id="PF05362">
    <property type="entry name" value="Lon_C"/>
    <property type="match status" value="1"/>
</dbReference>
<dbReference type="GO" id="GO:0030163">
    <property type="term" value="P:protein catabolic process"/>
    <property type="evidence" value="ECO:0007669"/>
    <property type="project" value="UniProtKB-UniRule"/>
</dbReference>
<dbReference type="InterPro" id="IPR003593">
    <property type="entry name" value="AAA+_ATPase"/>
</dbReference>
<keyword evidence="6 15" id="KW-0812">Transmembrane</keyword>
<keyword evidence="7 15" id="KW-0547">Nucleotide-binding</keyword>
<evidence type="ECO:0000256" key="4">
    <source>
        <dbReference type="ARBA" id="ARBA00022475"/>
    </source>
</evidence>
<dbReference type="MEROPS" id="S16.005"/>
<evidence type="ECO:0000256" key="3">
    <source>
        <dbReference type="ARBA" id="ARBA00022016"/>
    </source>
</evidence>
<dbReference type="CDD" id="cd00009">
    <property type="entry name" value="AAA"/>
    <property type="match status" value="1"/>
</dbReference>
<dbReference type="InterPro" id="IPR004663">
    <property type="entry name" value="Lon_arc"/>
</dbReference>
<reference evidence="17 18" key="1">
    <citation type="journal article" date="2014" name="Int. J. Syst. Evol. Microbiol.">
        <title>Methanobacterium paludis sp. nov. and a novel strain of Methanobacterium lacus isolated from northern peatlands.</title>
        <authorList>
            <person name="Cadillo-Quiroz H."/>
            <person name="Brauer S.L."/>
            <person name="Goodson N."/>
            <person name="Yavitt J.B."/>
            <person name="Zinder S.H."/>
        </authorList>
    </citation>
    <scope>NUCLEOTIDE SEQUENCE [LARGE SCALE GENOMIC DNA]</scope>
    <source>
        <strain evidence="18">DSM 25820 / JCM 18151 / SWAN1</strain>
    </source>
</reference>
<dbReference type="Pfam" id="PF01078">
    <property type="entry name" value="Mg_chelatase"/>
    <property type="match status" value="1"/>
</dbReference>
<evidence type="ECO:0000256" key="13">
    <source>
        <dbReference type="ARBA" id="ARBA00026070"/>
    </source>
</evidence>
<sequence length="635" mass="69193">MANLNSNSTTSLKDKLNFRSYKTSQDIEVPKKIIDQIIGQEEAVETVKKAAKQRRNVLLIGEPGIGKSMLAKGMAELLPPEELQDILVYPNIEDNHNPLIGAMPIGEGKKVVMNHKIKAKGQEEKKNMFMMIIITFILVIGFILQQFLAAIIAAGIVFLAIQQMKPRTSIMVPKLLVNNENNKTAPFVDATGAHAGALLGDVRHDPYQSGGLGTPAHERVEAGMIHRANKGVLYVDEIGTMQMKTQQELLTAMQEKKYSITGQSETSSGAMVRSQAVPCDFVLVASGNLQVLEGMHIALRSRIRGYGYEVFMKDSMPDTQDNRDKLVQFVAQEVEKDGRIPHFSKKAIAEIIKEAQRRSGKKDSLTLKLRDLGGLVRAAGDIAKGENAEFVTIKHVLSAKKLARTLEQQIADRYIVQRKDYSVFKTEGTEVGRVNGLAIIGDRSGIVLPIAAEAAPSQSKEEGKIIATGKLGEIALEAVQNVSALIKKNTGTNISNYDIHIQFLQSYEGVEGDSASVSVATSVISALENIPIDQSLALTGSLSVRGDVLPVGGVTGKIEAAAESGIKTVLIPKSNMDDVMIEERYKNKIKIIPVETLSDVLEHALVGKEKESIIVKMRKITEIVPKGILHNPTTN</sequence>
<name>F6D458_METPW</name>
<dbReference type="SUPFAM" id="SSF52540">
    <property type="entry name" value="P-loop containing nucleoside triphosphate hydrolases"/>
    <property type="match status" value="1"/>
</dbReference>
<evidence type="ECO:0000256" key="5">
    <source>
        <dbReference type="ARBA" id="ARBA00022670"/>
    </source>
</evidence>
<dbReference type="GeneID" id="10667926"/>
<dbReference type="GO" id="GO:0006355">
    <property type="term" value="P:regulation of DNA-templated transcription"/>
    <property type="evidence" value="ECO:0007669"/>
    <property type="project" value="InterPro"/>
</dbReference>
<gene>
    <name evidence="17" type="ordered locus">MSWAN_0440</name>
</gene>
<evidence type="ECO:0000256" key="8">
    <source>
        <dbReference type="ARBA" id="ARBA00022801"/>
    </source>
</evidence>
<evidence type="ECO:0000256" key="12">
    <source>
        <dbReference type="ARBA" id="ARBA00023136"/>
    </source>
</evidence>
<dbReference type="InterPro" id="IPR008269">
    <property type="entry name" value="Lon_proteolytic"/>
</dbReference>
<evidence type="ECO:0000256" key="1">
    <source>
        <dbReference type="ARBA" id="ARBA00004651"/>
    </source>
</evidence>
<dbReference type="GO" id="GO:0005524">
    <property type="term" value="F:ATP binding"/>
    <property type="evidence" value="ECO:0007669"/>
    <property type="project" value="UniProtKB-UniRule"/>
</dbReference>
<dbReference type="GO" id="GO:0005886">
    <property type="term" value="C:plasma membrane"/>
    <property type="evidence" value="ECO:0007669"/>
    <property type="project" value="UniProtKB-SubCell"/>
</dbReference>
<dbReference type="OrthoDB" id="64652at2157"/>
<dbReference type="Pfam" id="PF20436">
    <property type="entry name" value="LonB_AAA-LID"/>
    <property type="match status" value="1"/>
</dbReference>
<feature type="active site" evidence="14">
    <location>
        <position position="557"/>
    </location>
</feature>
<evidence type="ECO:0000256" key="14">
    <source>
        <dbReference type="PROSITE-ProRule" id="PRU01122"/>
    </source>
</evidence>
<keyword evidence="18" id="KW-1185">Reference proteome</keyword>
<keyword evidence="10 15" id="KW-0067">ATP-binding</keyword>
<dbReference type="Gene3D" id="1.10.8.60">
    <property type="match status" value="1"/>
</dbReference>
<dbReference type="GO" id="GO:0004252">
    <property type="term" value="F:serine-type endopeptidase activity"/>
    <property type="evidence" value="ECO:0007669"/>
    <property type="project" value="UniProtKB-UniRule"/>
</dbReference>
<dbReference type="InterPro" id="IPR027065">
    <property type="entry name" value="Lon_Prtase"/>
</dbReference>
<dbReference type="Gene3D" id="3.30.230.10">
    <property type="match status" value="1"/>
</dbReference>
<dbReference type="InterPro" id="IPR014721">
    <property type="entry name" value="Ribsml_uS5_D2-typ_fold_subgr"/>
</dbReference>
<dbReference type="AlphaFoldDB" id="F6D458"/>
<keyword evidence="5 14" id="KW-0645">Protease</keyword>
<dbReference type="RefSeq" id="WP_013824982.1">
    <property type="nucleotide sequence ID" value="NC_015574.1"/>
</dbReference>
<comment type="subunit">
    <text evidence="13 15">Homohexamer. Organized in a ring with a central cavity.</text>
</comment>
<comment type="caution">
    <text evidence="15">Lacks conserved residue(s) required for the propagation of feature annotation.</text>
</comment>
<evidence type="ECO:0000256" key="11">
    <source>
        <dbReference type="ARBA" id="ARBA00022989"/>
    </source>
</evidence>
<feature type="active site" evidence="14">
    <location>
        <position position="514"/>
    </location>
</feature>
<evidence type="ECO:0000256" key="9">
    <source>
        <dbReference type="ARBA" id="ARBA00022825"/>
    </source>
</evidence>
<dbReference type="PRINTS" id="PR00830">
    <property type="entry name" value="ENDOLAPTASE"/>
</dbReference>
<dbReference type="GO" id="GO:0004176">
    <property type="term" value="F:ATP-dependent peptidase activity"/>
    <property type="evidence" value="ECO:0007669"/>
    <property type="project" value="UniProtKB-UniRule"/>
</dbReference>
<keyword evidence="4 15" id="KW-1003">Cell membrane</keyword>
<dbReference type="InterPro" id="IPR027417">
    <property type="entry name" value="P-loop_NTPase"/>
</dbReference>
<proteinExistence type="inferred from homology"/>
<dbReference type="KEGG" id="mew:MSWAN_0440"/>
<keyword evidence="9 14" id="KW-0720">Serine protease</keyword>
<protein>
    <recommendedName>
        <fullName evidence="3 15">Archaeal Lon protease</fullName>
        <ecNumber evidence="15">3.4.21.-</ecNumber>
    </recommendedName>
    <alternativeName>
        <fullName evidence="15">ATP-dependent protease La homolog</fullName>
    </alternativeName>
</protein>
<dbReference type="SMART" id="SM00382">
    <property type="entry name" value="AAA"/>
    <property type="match status" value="1"/>
</dbReference>
<evidence type="ECO:0000256" key="6">
    <source>
        <dbReference type="ARBA" id="ARBA00022692"/>
    </source>
</evidence>
<dbReference type="Pfam" id="PF00158">
    <property type="entry name" value="Sigma54_activat"/>
    <property type="match status" value="1"/>
</dbReference>
<evidence type="ECO:0000259" key="16">
    <source>
        <dbReference type="PROSITE" id="PS51786"/>
    </source>
</evidence>
<comment type="function">
    <text evidence="15">ATP-dependent serine protease that mediates the selective degradation of mutant and abnormal proteins as well as certain short-lived regulatory proteins. Degrades polypeptides processively.</text>
</comment>
<dbReference type="STRING" id="868131.MSWAN_0440"/>
<dbReference type="PROSITE" id="PS51786">
    <property type="entry name" value="LON_PROTEOLYTIC"/>
    <property type="match status" value="1"/>
</dbReference>
<feature type="transmembrane region" description="Helical" evidence="15">
    <location>
        <begin position="128"/>
        <end position="161"/>
    </location>
</feature>
<keyword evidence="8 14" id="KW-0378">Hydrolase</keyword>
<evidence type="ECO:0000256" key="10">
    <source>
        <dbReference type="ARBA" id="ARBA00022840"/>
    </source>
</evidence>
<evidence type="ECO:0000313" key="18">
    <source>
        <dbReference type="Proteomes" id="UP000009231"/>
    </source>
</evidence>